<name>A0A5P2H2P3_9BURK</name>
<dbReference type="RefSeq" id="WP_150372371.1">
    <property type="nucleotide sequence ID" value="NZ_CP044065.1"/>
</dbReference>
<dbReference type="AlphaFoldDB" id="A0A5P2H2P3"/>
<evidence type="ECO:0000313" key="2">
    <source>
        <dbReference type="EMBL" id="QET02337.1"/>
    </source>
</evidence>
<feature type="signal peptide" evidence="1">
    <location>
        <begin position="1"/>
        <end position="33"/>
    </location>
</feature>
<dbReference type="EMBL" id="CP044065">
    <property type="protein sequence ID" value="QET02337.1"/>
    <property type="molecule type" value="Genomic_DNA"/>
</dbReference>
<evidence type="ECO:0000256" key="1">
    <source>
        <dbReference type="SAM" id="SignalP"/>
    </source>
</evidence>
<sequence>MMPLISKISKVAKVSPAVVLVAASLSAAMPAHGGESVGLRIRATIQPAACALLPAVPTRAADTFRVVLECDAGTRVAVSAIDGLTGASVPRFGTRPAEASPPARGIVRQAYDLKVDEGPAHLTITIQYL</sequence>
<reference evidence="2 3" key="1">
    <citation type="submission" date="2019-09" db="EMBL/GenBank/DDBJ databases">
        <title>FDA dAtabase for Regulatory Grade micrObial Sequences (FDA-ARGOS): Supporting development and validation of Infectious Disease Dx tests.</title>
        <authorList>
            <person name="Sciortino C."/>
            <person name="Tallon L."/>
            <person name="Sadzewicz L."/>
            <person name="Vavikolanu K."/>
            <person name="Mehta A."/>
            <person name="Aluvathingal J."/>
            <person name="Nadendla S."/>
            <person name="Nandy P."/>
            <person name="Geyer C."/>
            <person name="Yan Y."/>
            <person name="Sichtig H."/>
        </authorList>
    </citation>
    <scope>NUCLEOTIDE SEQUENCE [LARGE SCALE GENOMIC DNA]</scope>
    <source>
        <strain evidence="2 3">FDAARGOS_664</strain>
    </source>
</reference>
<dbReference type="Proteomes" id="UP000322822">
    <property type="component" value="Chromosome 1"/>
</dbReference>
<dbReference type="OrthoDB" id="9985565at2"/>
<protein>
    <recommendedName>
        <fullName evidence="4">DUF2141 domain-containing protein</fullName>
    </recommendedName>
</protein>
<keyword evidence="1" id="KW-0732">Signal</keyword>
<feature type="chain" id="PRO_5024827416" description="DUF2141 domain-containing protein" evidence="1">
    <location>
        <begin position="34"/>
        <end position="129"/>
    </location>
</feature>
<evidence type="ECO:0000313" key="3">
    <source>
        <dbReference type="Proteomes" id="UP000322822"/>
    </source>
</evidence>
<evidence type="ECO:0008006" key="4">
    <source>
        <dbReference type="Google" id="ProtNLM"/>
    </source>
</evidence>
<gene>
    <name evidence="2" type="ORF">FOB72_10015</name>
</gene>
<accession>A0A5P2H2P3</accession>
<organism evidence="2 3">
    <name type="scientific">Cupriavidus pauculus</name>
    <dbReference type="NCBI Taxonomy" id="82633"/>
    <lineage>
        <taxon>Bacteria</taxon>
        <taxon>Pseudomonadati</taxon>
        <taxon>Pseudomonadota</taxon>
        <taxon>Betaproteobacteria</taxon>
        <taxon>Burkholderiales</taxon>
        <taxon>Burkholderiaceae</taxon>
        <taxon>Cupriavidus</taxon>
    </lineage>
</organism>
<proteinExistence type="predicted"/>